<evidence type="ECO:0000313" key="1">
    <source>
        <dbReference type="EMBL" id="PIK43877.1"/>
    </source>
</evidence>
<reference evidence="1 2" key="1">
    <citation type="journal article" date="2017" name="PLoS Biol.">
        <title>The sea cucumber genome provides insights into morphological evolution and visceral regeneration.</title>
        <authorList>
            <person name="Zhang X."/>
            <person name="Sun L."/>
            <person name="Yuan J."/>
            <person name="Sun Y."/>
            <person name="Gao Y."/>
            <person name="Zhang L."/>
            <person name="Li S."/>
            <person name="Dai H."/>
            <person name="Hamel J.F."/>
            <person name="Liu C."/>
            <person name="Yu Y."/>
            <person name="Liu S."/>
            <person name="Lin W."/>
            <person name="Guo K."/>
            <person name="Jin S."/>
            <person name="Xu P."/>
            <person name="Storey K.B."/>
            <person name="Huan P."/>
            <person name="Zhang T."/>
            <person name="Zhou Y."/>
            <person name="Zhang J."/>
            <person name="Lin C."/>
            <person name="Li X."/>
            <person name="Xing L."/>
            <person name="Huo D."/>
            <person name="Sun M."/>
            <person name="Wang L."/>
            <person name="Mercier A."/>
            <person name="Li F."/>
            <person name="Yang H."/>
            <person name="Xiang J."/>
        </authorList>
    </citation>
    <scope>NUCLEOTIDE SEQUENCE [LARGE SCALE GENOMIC DNA]</scope>
    <source>
        <strain evidence="1">Shaxun</strain>
        <tissue evidence="1">Muscle</tissue>
    </source>
</reference>
<gene>
    <name evidence="1" type="ORF">BSL78_19269</name>
</gene>
<protein>
    <submittedName>
        <fullName evidence="1">Uncharacterized protein</fullName>
    </submittedName>
</protein>
<accession>A0A2G8K787</accession>
<organism evidence="1 2">
    <name type="scientific">Stichopus japonicus</name>
    <name type="common">Sea cucumber</name>
    <dbReference type="NCBI Taxonomy" id="307972"/>
    <lineage>
        <taxon>Eukaryota</taxon>
        <taxon>Metazoa</taxon>
        <taxon>Echinodermata</taxon>
        <taxon>Eleutherozoa</taxon>
        <taxon>Echinozoa</taxon>
        <taxon>Holothuroidea</taxon>
        <taxon>Aspidochirotacea</taxon>
        <taxon>Aspidochirotida</taxon>
        <taxon>Stichopodidae</taxon>
        <taxon>Apostichopus</taxon>
    </lineage>
</organism>
<name>A0A2G8K787_STIJA</name>
<dbReference type="EMBL" id="MRZV01000817">
    <property type="protein sequence ID" value="PIK43877.1"/>
    <property type="molecule type" value="Genomic_DNA"/>
</dbReference>
<evidence type="ECO:0000313" key="2">
    <source>
        <dbReference type="Proteomes" id="UP000230750"/>
    </source>
</evidence>
<proteinExistence type="predicted"/>
<sequence length="161" mass="17940">MSADQLDRLGVEGIGRQAILRSRCRASALNVEGDNRERAAQRETSRLFRPYSVPAPNQRRKRLLSLTVMCLALPSTGHSVSNHKWLLLHPLQNSTTVCLNLAVIQLQWRIQEFAEGGPDGKCLIVVLGRGLRGVVPPSFGKISQIWRSRLQSGATFRESLE</sequence>
<keyword evidence="2" id="KW-1185">Reference proteome</keyword>
<dbReference type="Proteomes" id="UP000230750">
    <property type="component" value="Unassembled WGS sequence"/>
</dbReference>
<dbReference type="AlphaFoldDB" id="A0A2G8K787"/>
<comment type="caution">
    <text evidence="1">The sequence shown here is derived from an EMBL/GenBank/DDBJ whole genome shotgun (WGS) entry which is preliminary data.</text>
</comment>